<feature type="domain" description="ATP-grasp" evidence="4">
    <location>
        <begin position="50"/>
        <end position="270"/>
    </location>
</feature>
<keyword evidence="3" id="KW-0067">ATP-binding</keyword>
<reference evidence="5" key="1">
    <citation type="submission" date="2022-08" db="EMBL/GenBank/DDBJ databases">
        <authorList>
            <person name="Gutierrez-Valencia J."/>
        </authorList>
    </citation>
    <scope>NUCLEOTIDE SEQUENCE</scope>
</reference>
<dbReference type="Pfam" id="PF01820">
    <property type="entry name" value="Dala_Dala_lig_N"/>
    <property type="match status" value="1"/>
</dbReference>
<dbReference type="Gene3D" id="3.30.470.20">
    <property type="entry name" value="ATP-grasp fold, B domain"/>
    <property type="match status" value="2"/>
</dbReference>
<keyword evidence="3" id="KW-0547">Nucleotide-binding</keyword>
<organism evidence="5 6">
    <name type="scientific">Linum tenue</name>
    <dbReference type="NCBI Taxonomy" id="586396"/>
    <lineage>
        <taxon>Eukaryota</taxon>
        <taxon>Viridiplantae</taxon>
        <taxon>Streptophyta</taxon>
        <taxon>Embryophyta</taxon>
        <taxon>Tracheophyta</taxon>
        <taxon>Spermatophyta</taxon>
        <taxon>Magnoliopsida</taxon>
        <taxon>eudicotyledons</taxon>
        <taxon>Gunneridae</taxon>
        <taxon>Pentapetalae</taxon>
        <taxon>rosids</taxon>
        <taxon>fabids</taxon>
        <taxon>Malpighiales</taxon>
        <taxon>Linaceae</taxon>
        <taxon>Linum</taxon>
    </lineage>
</organism>
<dbReference type="Proteomes" id="UP001154282">
    <property type="component" value="Unassembled WGS sequence"/>
</dbReference>
<keyword evidence="2" id="KW-0436">Ligase</keyword>
<dbReference type="AlphaFoldDB" id="A0AAV0PXD6"/>
<name>A0AAV0PXD6_9ROSI</name>
<gene>
    <name evidence="5" type="ORF">LITE_LOCUS40491</name>
</gene>
<evidence type="ECO:0000256" key="3">
    <source>
        <dbReference type="PROSITE-ProRule" id="PRU00409"/>
    </source>
</evidence>
<dbReference type="PANTHER" id="PTHR23132:SF0">
    <property type="entry name" value="D-ALANINE-D-ALANINE LIGASE FAMILY"/>
    <property type="match status" value="1"/>
</dbReference>
<dbReference type="GO" id="GO:0008716">
    <property type="term" value="F:D-alanine-D-alanine ligase activity"/>
    <property type="evidence" value="ECO:0007669"/>
    <property type="project" value="InterPro"/>
</dbReference>
<accession>A0AAV0PXD6</accession>
<dbReference type="InterPro" id="IPR011127">
    <property type="entry name" value="Dala_Dala_lig_N"/>
</dbReference>
<evidence type="ECO:0000313" key="6">
    <source>
        <dbReference type="Proteomes" id="UP001154282"/>
    </source>
</evidence>
<evidence type="ECO:0000256" key="2">
    <source>
        <dbReference type="ARBA" id="ARBA00022598"/>
    </source>
</evidence>
<protein>
    <recommendedName>
        <fullName evidence="4">ATP-grasp domain-containing protein</fullName>
    </recommendedName>
</protein>
<dbReference type="PANTHER" id="PTHR23132">
    <property type="entry name" value="D-ALANINE--D-ALANINE LIGASE"/>
    <property type="match status" value="1"/>
</dbReference>
<dbReference type="InterPro" id="IPR011761">
    <property type="entry name" value="ATP-grasp"/>
</dbReference>
<comment type="similarity">
    <text evidence="1">Belongs to the D-alanine--D-alanine ligase family.</text>
</comment>
<evidence type="ECO:0000256" key="1">
    <source>
        <dbReference type="ARBA" id="ARBA00010871"/>
    </source>
</evidence>
<keyword evidence="6" id="KW-1185">Reference proteome</keyword>
<dbReference type="Pfam" id="PF07478">
    <property type="entry name" value="Dala_Dala_lig_C"/>
    <property type="match status" value="1"/>
</dbReference>
<dbReference type="PROSITE" id="PS50975">
    <property type="entry name" value="ATP_GRASP"/>
    <property type="match status" value="1"/>
</dbReference>
<proteinExistence type="inferred from homology"/>
<evidence type="ECO:0000313" key="5">
    <source>
        <dbReference type="EMBL" id="CAI0475690.1"/>
    </source>
</evidence>
<dbReference type="EMBL" id="CAMGYJ010000009">
    <property type="protein sequence ID" value="CAI0475690.1"/>
    <property type="molecule type" value="Genomic_DNA"/>
</dbReference>
<dbReference type="GO" id="GO:0009507">
    <property type="term" value="C:chloroplast"/>
    <property type="evidence" value="ECO:0007669"/>
    <property type="project" value="TreeGrafter"/>
</dbReference>
<comment type="caution">
    <text evidence="5">The sequence shown here is derived from an EMBL/GenBank/DDBJ whole genome shotgun (WGS) entry which is preliminary data.</text>
</comment>
<evidence type="ECO:0000259" key="4">
    <source>
        <dbReference type="PROSITE" id="PS50975"/>
    </source>
</evidence>
<dbReference type="SUPFAM" id="SSF56059">
    <property type="entry name" value="Glutathione synthetase ATP-binding domain-like"/>
    <property type="match status" value="1"/>
</dbReference>
<sequence length="441" mass="48841">MLNLILSLLSRYTQTHQPILNLSLKEHLAASVDIVFPVIHAQFGEDGGIQELLEKYNIHFVGTGSSQCRRAFDKVAKSQTIPILQVKPVRAGSSIGVTVAYGVADALKKAKDIKLEGIDEQVIVEMFLEGGSEFTAIILDVGSGTDCQPIVLIPYEVELHSNDDDAIFNYRRKYLPTRKVAYHTPPRFPIEVTRTIREGASWLFRQLGLRDFARIDGWFLPSSTNSFFGTTDGKFGSYSLVLRHTVEEVLDACTEATDPSRASLTSQLRKQVMGDLMEGLEKHRWFNGFDITDEKPVKFSLHDWIKHAKEVQATVFLTGPGILASKICMDKVATSLAVSHAHGPIEMPNPPPEKLIFEPFIKMDEIIVSSKSADGLLWEGESRWVEIKVGVVGKRGCMQSLCLSITVKEGGDILSLEEKFQGGTCINLTPPPPSIVRNVSC</sequence>
<dbReference type="GO" id="GO:0046872">
    <property type="term" value="F:metal ion binding"/>
    <property type="evidence" value="ECO:0007669"/>
    <property type="project" value="InterPro"/>
</dbReference>
<dbReference type="InterPro" id="IPR011095">
    <property type="entry name" value="Dala_Dala_lig_C"/>
</dbReference>
<dbReference type="Gene3D" id="3.40.50.20">
    <property type="match status" value="1"/>
</dbReference>
<dbReference type="GO" id="GO:0005524">
    <property type="term" value="F:ATP binding"/>
    <property type="evidence" value="ECO:0007669"/>
    <property type="project" value="UniProtKB-UniRule"/>
</dbReference>